<organism evidence="1 2">
    <name type="scientific">Sphenostylis stenocarpa</name>
    <dbReference type="NCBI Taxonomy" id="92480"/>
    <lineage>
        <taxon>Eukaryota</taxon>
        <taxon>Viridiplantae</taxon>
        <taxon>Streptophyta</taxon>
        <taxon>Embryophyta</taxon>
        <taxon>Tracheophyta</taxon>
        <taxon>Spermatophyta</taxon>
        <taxon>Magnoliopsida</taxon>
        <taxon>eudicotyledons</taxon>
        <taxon>Gunneridae</taxon>
        <taxon>Pentapetalae</taxon>
        <taxon>rosids</taxon>
        <taxon>fabids</taxon>
        <taxon>Fabales</taxon>
        <taxon>Fabaceae</taxon>
        <taxon>Papilionoideae</taxon>
        <taxon>50 kb inversion clade</taxon>
        <taxon>NPAAA clade</taxon>
        <taxon>indigoferoid/millettioid clade</taxon>
        <taxon>Phaseoleae</taxon>
        <taxon>Sphenostylis</taxon>
    </lineage>
</organism>
<evidence type="ECO:0000313" key="2">
    <source>
        <dbReference type="Proteomes" id="UP001189624"/>
    </source>
</evidence>
<accession>A0AA86SFL0</accession>
<proteinExistence type="predicted"/>
<dbReference type="AlphaFoldDB" id="A0AA86SFL0"/>
<dbReference type="Proteomes" id="UP001189624">
    <property type="component" value="Chromosome 3"/>
</dbReference>
<evidence type="ECO:0000313" key="1">
    <source>
        <dbReference type="EMBL" id="CAJ1941941.1"/>
    </source>
</evidence>
<sequence>MVGFVAADGVLGEAAFGNLEGATVVVVGGLLAEEVGEDAATGGFHDGVPEEGDAAIGLEVGNFDGAPPCAWALIEASGKQRLAKASAQNIAAIVGYDLNGAECSKCKNIIRGIIVLENQKVPSLALLWAVYRLVLSQLVSPFSSLLPKLI</sequence>
<dbReference type="EMBL" id="OY731400">
    <property type="protein sequence ID" value="CAJ1941941.1"/>
    <property type="molecule type" value="Genomic_DNA"/>
</dbReference>
<name>A0AA86SFL0_9FABA</name>
<protein>
    <submittedName>
        <fullName evidence="1">Uncharacterized protein</fullName>
    </submittedName>
</protein>
<keyword evidence="2" id="KW-1185">Reference proteome</keyword>
<dbReference type="Gramene" id="rna-AYBTSS11_LOCUS10564">
    <property type="protein sequence ID" value="CAJ1941941.1"/>
    <property type="gene ID" value="gene-AYBTSS11_LOCUS10564"/>
</dbReference>
<gene>
    <name evidence="1" type="ORF">AYBTSS11_LOCUS10564</name>
</gene>
<reference evidence="1" key="1">
    <citation type="submission" date="2023-10" db="EMBL/GenBank/DDBJ databases">
        <authorList>
            <person name="Domelevo Entfellner J.-B."/>
        </authorList>
    </citation>
    <scope>NUCLEOTIDE SEQUENCE</scope>
</reference>